<organism evidence="2 3">
    <name type="scientific">Merismopedia glauca CCAP 1448/3</name>
    <dbReference type="NCBI Taxonomy" id="1296344"/>
    <lineage>
        <taxon>Bacteria</taxon>
        <taxon>Bacillati</taxon>
        <taxon>Cyanobacteriota</taxon>
        <taxon>Cyanophyceae</taxon>
        <taxon>Synechococcales</taxon>
        <taxon>Merismopediaceae</taxon>
        <taxon>Merismopedia</taxon>
    </lineage>
</organism>
<dbReference type="Proteomes" id="UP000238762">
    <property type="component" value="Unassembled WGS sequence"/>
</dbReference>
<dbReference type="RefSeq" id="WP_106287505.1">
    <property type="nucleotide sequence ID" value="NZ_CAWNTC010000200.1"/>
</dbReference>
<accession>A0A2T1C7L4</accession>
<name>A0A2T1C7L4_9CYAN</name>
<feature type="transmembrane region" description="Helical" evidence="1">
    <location>
        <begin position="41"/>
        <end position="62"/>
    </location>
</feature>
<proteinExistence type="predicted"/>
<keyword evidence="3" id="KW-1185">Reference proteome</keyword>
<gene>
    <name evidence="2" type="ORF">C7B64_04745</name>
</gene>
<dbReference type="AlphaFoldDB" id="A0A2T1C7L4"/>
<keyword evidence="1" id="KW-1133">Transmembrane helix</keyword>
<reference evidence="2 3" key="2">
    <citation type="submission" date="2018-03" db="EMBL/GenBank/DDBJ databases">
        <title>The ancient ancestry and fast evolution of plastids.</title>
        <authorList>
            <person name="Moore K.R."/>
            <person name="Magnabosco C."/>
            <person name="Momper L."/>
            <person name="Gold D.A."/>
            <person name="Bosak T."/>
            <person name="Fournier G.P."/>
        </authorList>
    </citation>
    <scope>NUCLEOTIDE SEQUENCE [LARGE SCALE GENOMIC DNA]</scope>
    <source>
        <strain evidence="2 3">CCAP 1448/3</strain>
    </source>
</reference>
<feature type="transmembrane region" description="Helical" evidence="1">
    <location>
        <begin position="12"/>
        <end position="35"/>
    </location>
</feature>
<dbReference type="OrthoDB" id="468426at2"/>
<evidence type="ECO:0000256" key="1">
    <source>
        <dbReference type="SAM" id="Phobius"/>
    </source>
</evidence>
<keyword evidence="1" id="KW-0472">Membrane</keyword>
<evidence type="ECO:0000313" key="3">
    <source>
        <dbReference type="Proteomes" id="UP000238762"/>
    </source>
</evidence>
<feature type="transmembrane region" description="Helical" evidence="1">
    <location>
        <begin position="74"/>
        <end position="98"/>
    </location>
</feature>
<evidence type="ECO:0000313" key="2">
    <source>
        <dbReference type="EMBL" id="PSB04272.1"/>
    </source>
</evidence>
<dbReference type="EMBL" id="PVWJ01000015">
    <property type="protein sequence ID" value="PSB04272.1"/>
    <property type="molecule type" value="Genomic_DNA"/>
</dbReference>
<comment type="caution">
    <text evidence="2">The sequence shown here is derived from an EMBL/GenBank/DDBJ whole genome shotgun (WGS) entry which is preliminary data.</text>
</comment>
<keyword evidence="1" id="KW-0812">Transmembrane</keyword>
<sequence>MSNRNEPLDIFNGIVIAFGFNIIAAGTLFFLAASIGQISAILAQMCLFAIAGIGIFQVLYIIPYAMKLKRDGQIAMMKGLIIGAVIVALLNSACWLSLTNAYK</sequence>
<reference evidence="2 3" key="1">
    <citation type="submission" date="2018-02" db="EMBL/GenBank/DDBJ databases">
        <authorList>
            <person name="Cohen D.B."/>
            <person name="Kent A.D."/>
        </authorList>
    </citation>
    <scope>NUCLEOTIDE SEQUENCE [LARGE SCALE GENOMIC DNA]</scope>
    <source>
        <strain evidence="2 3">CCAP 1448/3</strain>
    </source>
</reference>
<protein>
    <submittedName>
        <fullName evidence="2">Uncharacterized protein</fullName>
    </submittedName>
</protein>